<dbReference type="InterPro" id="IPR036182">
    <property type="entry name" value="PCuAC_sf"/>
</dbReference>
<evidence type="ECO:0000313" key="1">
    <source>
        <dbReference type="EMBL" id="VFK78416.1"/>
    </source>
</evidence>
<dbReference type="AlphaFoldDB" id="A0A451BJL3"/>
<accession>A0A451BJL3</accession>
<evidence type="ECO:0008006" key="2">
    <source>
        <dbReference type="Google" id="ProtNLM"/>
    </source>
</evidence>
<name>A0A451BJL3_9GAMM</name>
<dbReference type="InterPro" id="IPR058248">
    <property type="entry name" value="Lxx211020-like"/>
</dbReference>
<organism evidence="1">
    <name type="scientific">Candidatus Kentrum sp. SD</name>
    <dbReference type="NCBI Taxonomy" id="2126332"/>
    <lineage>
        <taxon>Bacteria</taxon>
        <taxon>Pseudomonadati</taxon>
        <taxon>Pseudomonadota</taxon>
        <taxon>Gammaproteobacteria</taxon>
        <taxon>Candidatus Kentrum</taxon>
    </lineage>
</organism>
<gene>
    <name evidence="1" type="ORF">BECKSD772D_GA0070982_101421</name>
</gene>
<proteinExistence type="predicted"/>
<sequence>MRAIAISLLAIIWLMAGWTIALAETNLAKTRITITDPWIREAPPGMNALAGYMLVHNHGDTNISLVSASSLDFDSVMLHETITREKMATMAHLAQIKVPAQKQVGLEPGGMHLMLMKPKRTLAIGDESMVTLTFSDGTKVIAKFKVKKPFSHDSKTDPKHHGKHH</sequence>
<dbReference type="EMBL" id="CAADHB010000014">
    <property type="protein sequence ID" value="VFK78416.1"/>
    <property type="molecule type" value="Genomic_DNA"/>
</dbReference>
<reference evidence="1" key="1">
    <citation type="submission" date="2019-02" db="EMBL/GenBank/DDBJ databases">
        <authorList>
            <person name="Gruber-Vodicka R. H."/>
            <person name="Seah K. B. B."/>
        </authorList>
    </citation>
    <scope>NUCLEOTIDE SEQUENCE</scope>
    <source>
        <strain evidence="1">BECK_S127</strain>
    </source>
</reference>
<dbReference type="PANTHER" id="PTHR36302">
    <property type="entry name" value="BLR7088 PROTEIN"/>
    <property type="match status" value="1"/>
</dbReference>
<dbReference type="Gene3D" id="2.60.40.1890">
    <property type="entry name" value="PCu(A)C copper chaperone"/>
    <property type="match status" value="1"/>
</dbReference>
<dbReference type="Pfam" id="PF04314">
    <property type="entry name" value="PCuAC"/>
    <property type="match status" value="1"/>
</dbReference>
<dbReference type="SUPFAM" id="SSF110087">
    <property type="entry name" value="DR1885-like metal-binding protein"/>
    <property type="match status" value="1"/>
</dbReference>
<protein>
    <recommendedName>
        <fullName evidence="2">Copper(I)-binding protein</fullName>
    </recommendedName>
</protein>
<dbReference type="InterPro" id="IPR007410">
    <property type="entry name" value="LpqE-like"/>
</dbReference>
<dbReference type="PANTHER" id="PTHR36302:SF1">
    <property type="entry name" value="COPPER CHAPERONE PCU(A)C"/>
    <property type="match status" value="1"/>
</dbReference>